<dbReference type="PROSITE" id="PS51720">
    <property type="entry name" value="G_AIG1"/>
    <property type="match status" value="1"/>
</dbReference>
<dbReference type="CDD" id="cd01852">
    <property type="entry name" value="AIG1"/>
    <property type="match status" value="1"/>
</dbReference>
<dbReference type="AlphaFoldDB" id="A0AAY4B7W8"/>
<keyword evidence="3" id="KW-0342">GTP-binding</keyword>
<evidence type="ECO:0000256" key="3">
    <source>
        <dbReference type="ARBA" id="ARBA00023134"/>
    </source>
</evidence>
<keyword evidence="2" id="KW-0547">Nucleotide-binding</keyword>
<feature type="domain" description="AIG1-type G" evidence="4">
    <location>
        <begin position="6"/>
        <end position="205"/>
    </location>
</feature>
<evidence type="ECO:0000313" key="5">
    <source>
        <dbReference type="Ensembl" id="ENSDCDP00010017079.1"/>
    </source>
</evidence>
<evidence type="ECO:0000256" key="1">
    <source>
        <dbReference type="ARBA" id="ARBA00008535"/>
    </source>
</evidence>
<dbReference type="PANTHER" id="PTHR10903:SF112">
    <property type="entry name" value="SI:CH211-113E8.5"/>
    <property type="match status" value="1"/>
</dbReference>
<dbReference type="Gene3D" id="3.40.50.300">
    <property type="entry name" value="P-loop containing nucleotide triphosphate hydrolases"/>
    <property type="match status" value="1"/>
</dbReference>
<comment type="similarity">
    <text evidence="1">Belongs to the TRAFAC class TrmE-Era-EngA-EngB-Septin-like GTPase superfamily. AIG1/Toc34/Toc159-like paraseptin GTPase family. IAN subfamily.</text>
</comment>
<keyword evidence="6" id="KW-1185">Reference proteome</keyword>
<evidence type="ECO:0000259" key="4">
    <source>
        <dbReference type="PROSITE" id="PS51720"/>
    </source>
</evidence>
<dbReference type="InterPro" id="IPR027417">
    <property type="entry name" value="P-loop_NTPase"/>
</dbReference>
<dbReference type="Proteomes" id="UP000694580">
    <property type="component" value="Chromosome 6"/>
</dbReference>
<name>A0AAY4B7W8_9TELE</name>
<protein>
    <recommendedName>
        <fullName evidence="4">AIG1-type G domain-containing protein</fullName>
    </recommendedName>
</protein>
<reference evidence="5 6" key="1">
    <citation type="submission" date="2020-06" db="EMBL/GenBank/DDBJ databases">
        <authorList>
            <consortium name="Wellcome Sanger Institute Data Sharing"/>
        </authorList>
    </citation>
    <scope>NUCLEOTIDE SEQUENCE [LARGE SCALE GENOMIC DNA]</scope>
</reference>
<proteinExistence type="inferred from homology"/>
<dbReference type="FunFam" id="3.40.50.300:FF:000366">
    <property type="entry name" value="GTPase, IMAP family member 2"/>
    <property type="match status" value="1"/>
</dbReference>
<dbReference type="Pfam" id="PF04548">
    <property type="entry name" value="AIG1"/>
    <property type="match status" value="1"/>
</dbReference>
<sequence length="250" mass="28303">LCGNCSGPLRLVMIGKTGVGKSAVGNTILGKKVFKSHPSASSVTEVCAKHSVSTPRKISVIDTPGILDTEKSPEEIKKEIVRCIQISSPGPHAFLLVLQLGRFTREEQNSVKALREIFGRESLYYMIVVFTRGDELRGQTIENYVRNGHTKLKEVIQSCGGRYVVLDNTKINDRDQVKRLIAKVDEMVDAKGGLYYSEEMYKEAEEMIEIQRQLTAVGRELAEQEEYDFRFLQMLLERIIIFQEILMREA</sequence>
<organism evidence="5 6">
    <name type="scientific">Denticeps clupeoides</name>
    <name type="common">denticle herring</name>
    <dbReference type="NCBI Taxonomy" id="299321"/>
    <lineage>
        <taxon>Eukaryota</taxon>
        <taxon>Metazoa</taxon>
        <taxon>Chordata</taxon>
        <taxon>Craniata</taxon>
        <taxon>Vertebrata</taxon>
        <taxon>Euteleostomi</taxon>
        <taxon>Actinopterygii</taxon>
        <taxon>Neopterygii</taxon>
        <taxon>Teleostei</taxon>
        <taxon>Clupei</taxon>
        <taxon>Clupeiformes</taxon>
        <taxon>Denticipitoidei</taxon>
        <taxon>Denticipitidae</taxon>
        <taxon>Denticeps</taxon>
    </lineage>
</organism>
<dbReference type="GeneTree" id="ENSGT01120000271858"/>
<reference evidence="5" key="2">
    <citation type="submission" date="2025-08" db="UniProtKB">
        <authorList>
            <consortium name="Ensembl"/>
        </authorList>
    </citation>
    <scope>IDENTIFICATION</scope>
</reference>
<dbReference type="Ensembl" id="ENSDCDT00010018107.1">
    <property type="protein sequence ID" value="ENSDCDP00010017079.1"/>
    <property type="gene ID" value="ENSDCDG00010007834.1"/>
</dbReference>
<dbReference type="PANTHER" id="PTHR10903">
    <property type="entry name" value="GTPASE, IMAP FAMILY MEMBER-RELATED"/>
    <property type="match status" value="1"/>
</dbReference>
<dbReference type="SUPFAM" id="SSF52540">
    <property type="entry name" value="P-loop containing nucleoside triphosphate hydrolases"/>
    <property type="match status" value="1"/>
</dbReference>
<reference evidence="5" key="3">
    <citation type="submission" date="2025-09" db="UniProtKB">
        <authorList>
            <consortium name="Ensembl"/>
        </authorList>
    </citation>
    <scope>IDENTIFICATION</scope>
</reference>
<accession>A0AAY4B7W8</accession>
<dbReference type="InterPro" id="IPR006703">
    <property type="entry name" value="G_AIG1"/>
</dbReference>
<evidence type="ECO:0000313" key="6">
    <source>
        <dbReference type="Proteomes" id="UP000694580"/>
    </source>
</evidence>
<dbReference type="GO" id="GO:0005525">
    <property type="term" value="F:GTP binding"/>
    <property type="evidence" value="ECO:0007669"/>
    <property type="project" value="UniProtKB-KW"/>
</dbReference>
<evidence type="ECO:0000256" key="2">
    <source>
        <dbReference type="ARBA" id="ARBA00022741"/>
    </source>
</evidence>
<dbReference type="InterPro" id="IPR045058">
    <property type="entry name" value="GIMA/IAN/Toc"/>
</dbReference>